<evidence type="ECO:0000313" key="3">
    <source>
        <dbReference type="EMBL" id="QKO30699.1"/>
    </source>
</evidence>
<dbReference type="RefSeq" id="WP_086035387.1">
    <property type="nucleotide sequence ID" value="NZ_CP046051.1"/>
</dbReference>
<proteinExistence type="predicted"/>
<dbReference type="Proteomes" id="UP000501316">
    <property type="component" value="Chromosome"/>
</dbReference>
<dbReference type="EMBL" id="CP046161">
    <property type="protein sequence ID" value="QKO30699.1"/>
    <property type="molecule type" value="Genomic_DNA"/>
</dbReference>
<dbReference type="InterPro" id="IPR025983">
    <property type="entry name" value="Cys_rich_CPCC"/>
</dbReference>
<sequence>MTRNNPRVCPVCGKAVFKHADDFEICPVCGWEDDGVQLDEPDLEGGANEMSLNEAREAYRQGKQLR</sequence>
<dbReference type="EMBL" id="CP046051">
    <property type="protein sequence ID" value="QKN24230.1"/>
    <property type="molecule type" value="Genomic_DNA"/>
</dbReference>
<evidence type="ECO:0000313" key="4">
    <source>
        <dbReference type="Proteomes" id="UP000501316"/>
    </source>
</evidence>
<accession>A0A859DQZ5</accession>
<organism evidence="2 4">
    <name type="scientific">Caproicibacterium lactatifermentans</name>
    <dbReference type="NCBI Taxonomy" id="2666138"/>
    <lineage>
        <taxon>Bacteria</taxon>
        <taxon>Bacillati</taxon>
        <taxon>Bacillota</taxon>
        <taxon>Clostridia</taxon>
        <taxon>Eubacteriales</taxon>
        <taxon>Oscillospiraceae</taxon>
        <taxon>Caproicibacterium</taxon>
    </lineage>
</organism>
<evidence type="ECO:0000259" key="1">
    <source>
        <dbReference type="Pfam" id="PF14206"/>
    </source>
</evidence>
<dbReference type="KEGG" id="clf:GJQ69_06870"/>
<dbReference type="Proteomes" id="UP000509623">
    <property type="component" value="Chromosome"/>
</dbReference>
<dbReference type="Pfam" id="PF14206">
    <property type="entry name" value="Cys_rich_CPCC"/>
    <property type="match status" value="1"/>
</dbReference>
<feature type="domain" description="Cysteine-rich CPCC" evidence="1">
    <location>
        <begin position="9"/>
        <end position="61"/>
    </location>
</feature>
<reference evidence="4 5" key="1">
    <citation type="submission" date="2019-11" db="EMBL/GenBank/DDBJ databases">
        <authorList>
            <person name="Ren C."/>
            <person name="Wang H."/>
            <person name="Xu Y."/>
        </authorList>
    </citation>
    <scope>NUCLEOTIDE SEQUENCE [LARGE SCALE GENOMIC DNA]</scope>
    <source>
        <strain evidence="5">JNU-WLY1368</strain>
        <strain evidence="2 4">LBM 19010</strain>
    </source>
</reference>
<reference evidence="3" key="3">
    <citation type="journal article" date="2022" name="Int. J. Syst. Evol. Microbiol.">
        <title>Caproicibacterium lactatifermentans sp. nov., isolated from pit clay used for the production of Chinese strong aroma-type liquor.</title>
        <authorList>
            <person name="Wang H."/>
            <person name="Gu Y."/>
            <person name="Zhao D."/>
            <person name="Qiao Z."/>
            <person name="Zheng J."/>
            <person name="Gao J."/>
            <person name="Ren C."/>
            <person name="Xu Y."/>
        </authorList>
    </citation>
    <scope>NUCLEOTIDE SEQUENCE</scope>
    <source>
        <strain evidence="3">JNU-WLY1368</strain>
    </source>
</reference>
<evidence type="ECO:0000313" key="2">
    <source>
        <dbReference type="EMBL" id="QKN24230.1"/>
    </source>
</evidence>
<reference evidence="3" key="2">
    <citation type="journal article" date="2021" name="Appl. Environ. Microbiol.">
        <title>Adaptability of a Caproate-Producing Bacterium Contributes to Its Dominance in an Anaerobic Fermentation System.</title>
        <authorList>
            <person name="Wang H."/>
            <person name="Gu Y."/>
            <person name="Zhou W."/>
            <person name="Zhao D."/>
            <person name="Qiao Z."/>
            <person name="Zheng J."/>
            <person name="Gao J."/>
            <person name="Chen X."/>
            <person name="Ren C."/>
            <person name="Xu Y."/>
        </authorList>
    </citation>
    <scope>NUCLEOTIDE SEQUENCE</scope>
    <source>
        <strain evidence="3">JNU-WLY1368</strain>
    </source>
</reference>
<name>A0A859DQZ5_9FIRM</name>
<gene>
    <name evidence="2" type="ORF">GJQ69_06870</name>
    <name evidence="3" type="ORF">GKP14_06650</name>
</gene>
<dbReference type="AlphaFoldDB" id="A0A859DQZ5"/>
<keyword evidence="5" id="KW-1185">Reference proteome</keyword>
<protein>
    <recommendedName>
        <fullName evidence="1">Cysteine-rich CPCC domain-containing protein</fullName>
    </recommendedName>
</protein>
<evidence type="ECO:0000313" key="5">
    <source>
        <dbReference type="Proteomes" id="UP000509623"/>
    </source>
</evidence>